<feature type="binding site" evidence="14">
    <location>
        <position position="19"/>
    </location>
    <ligand>
        <name>FMN</name>
        <dbReference type="ChEBI" id="CHEBI:58210"/>
    </ligand>
</feature>
<evidence type="ECO:0000256" key="1">
    <source>
        <dbReference type="ARBA" id="ARBA00001694"/>
    </source>
</evidence>
<dbReference type="EMBL" id="PNGT01000001">
    <property type="protein sequence ID" value="PMC53187.1"/>
    <property type="molecule type" value="Genomic_DNA"/>
</dbReference>
<dbReference type="Proteomes" id="UP000235670">
    <property type="component" value="Unassembled WGS sequence"/>
</dbReference>
<reference evidence="16 17" key="1">
    <citation type="submission" date="2017-09" db="EMBL/GenBank/DDBJ databases">
        <title>Bacterial strain isolated from the female urinary microbiota.</title>
        <authorList>
            <person name="Thomas-White K."/>
            <person name="Kumar N."/>
            <person name="Forster S."/>
            <person name="Putonti C."/>
            <person name="Lawley T."/>
            <person name="Wolfe A.J."/>
        </authorList>
    </citation>
    <scope>NUCLEOTIDE SEQUENCE [LARGE SCALE GENOMIC DNA]</scope>
    <source>
        <strain evidence="16 17">UMB0186</strain>
    </source>
</reference>
<dbReference type="EC" id="1.3.-.-" evidence="14"/>
<dbReference type="AlphaFoldDB" id="A0A2N6SGY1"/>
<feature type="binding site" evidence="14">
    <location>
        <begin position="67"/>
        <end position="71"/>
    </location>
    <ligand>
        <name>substrate</name>
    </ligand>
</feature>
<dbReference type="InterPro" id="IPR023359">
    <property type="entry name" value="Dihydro_DH_chainA_dom2"/>
</dbReference>
<dbReference type="RefSeq" id="WP_102189339.1">
    <property type="nucleotide sequence ID" value="NZ_CAUTAO010000016.1"/>
</dbReference>
<comment type="subcellular location">
    <subcellularLocation>
        <location evidence="3 14">Cytoplasm</location>
    </subcellularLocation>
</comment>
<dbReference type="PROSITE" id="PS00912">
    <property type="entry name" value="DHODEHASE_2"/>
    <property type="match status" value="1"/>
</dbReference>
<evidence type="ECO:0000256" key="13">
    <source>
        <dbReference type="ARBA" id="ARBA00048996"/>
    </source>
</evidence>
<comment type="function">
    <text evidence="2">Catalyzes the conversion of dihydroorotate to orotate with NAD(+) as electron acceptor.</text>
</comment>
<organism evidence="16 17">
    <name type="scientific">Gemella sanguinis</name>
    <dbReference type="NCBI Taxonomy" id="84135"/>
    <lineage>
        <taxon>Bacteria</taxon>
        <taxon>Bacillati</taxon>
        <taxon>Bacillota</taxon>
        <taxon>Bacilli</taxon>
        <taxon>Bacillales</taxon>
        <taxon>Gemellaceae</taxon>
        <taxon>Gemella</taxon>
    </lineage>
</organism>
<sequence length="310" mass="34325">MLKTNFLDVELSNPLMNASGVHCMTTEELDELAGSAAGAFVTKTATRDHREGNPEPRYCDTALGSINSMGLPNNGLDYYLDYVIKRQKEGVKLQFLSVTGMSYEENISLLKKIQESEYEGVTEFNLSCPNVPGKPQIAYDFELTEKLLSEVFTFFTKPLGVKLPPYFDIAHFDEMAKILNKFPLTYVNSVNSVGNGLYIDIDKEQVVIKPKGGFGGLGGEYIKPTALANVRAFRERLNSSIKIIGTGGVINGRDVFEHILCGADLVQVGTTLHKEGVAVFSRLAEELQEVMKEKGYKSLDDFRGKLKVIE</sequence>
<dbReference type="PIRSF" id="PIRSF000164">
    <property type="entry name" value="DHO_oxidase"/>
    <property type="match status" value="1"/>
</dbReference>
<dbReference type="InterPro" id="IPR024920">
    <property type="entry name" value="Dihydroorotate_DH_1"/>
</dbReference>
<proteinExistence type="inferred from homology"/>
<feature type="binding site" evidence="14">
    <location>
        <position position="125"/>
    </location>
    <ligand>
        <name>substrate</name>
    </ligand>
</feature>
<dbReference type="InterPro" id="IPR005720">
    <property type="entry name" value="Dihydroorotate_DH_cat"/>
</dbReference>
<comment type="catalytic activity">
    <reaction evidence="14">
        <text>(S)-dihydroorotate + A = orotate + AH2</text>
        <dbReference type="Rhea" id="RHEA:18073"/>
        <dbReference type="ChEBI" id="CHEBI:13193"/>
        <dbReference type="ChEBI" id="CHEBI:17499"/>
        <dbReference type="ChEBI" id="CHEBI:30839"/>
        <dbReference type="ChEBI" id="CHEBI:30864"/>
    </reaction>
</comment>
<evidence type="ECO:0000256" key="9">
    <source>
        <dbReference type="ARBA" id="ARBA00022630"/>
    </source>
</evidence>
<dbReference type="PANTHER" id="PTHR48109">
    <property type="entry name" value="DIHYDROOROTATE DEHYDROGENASE (QUINONE), MITOCHONDRIAL-RELATED"/>
    <property type="match status" value="1"/>
</dbReference>
<feature type="binding site" evidence="14">
    <location>
        <position position="125"/>
    </location>
    <ligand>
        <name>FMN</name>
        <dbReference type="ChEBI" id="CHEBI:58210"/>
    </ligand>
</feature>
<dbReference type="CDD" id="cd04741">
    <property type="entry name" value="DHOD_1A_like"/>
    <property type="match status" value="1"/>
</dbReference>
<evidence type="ECO:0000256" key="10">
    <source>
        <dbReference type="ARBA" id="ARBA00022643"/>
    </source>
</evidence>
<keyword evidence="8 14" id="KW-0963">Cytoplasm</keyword>
<dbReference type="InterPro" id="IPR013785">
    <property type="entry name" value="Aldolase_TIM"/>
</dbReference>
<protein>
    <recommendedName>
        <fullName evidence="14">Dihydroorotate dehydrogenase</fullName>
        <shortName evidence="14">DHOD</shortName>
        <shortName evidence="14">DHODase</shortName>
        <shortName evidence="14">DHOdehase</shortName>
        <ecNumber evidence="14">1.3.-.-</ecNumber>
    </recommendedName>
</protein>
<evidence type="ECO:0000256" key="8">
    <source>
        <dbReference type="ARBA" id="ARBA00022490"/>
    </source>
</evidence>
<dbReference type="HAMAP" id="MF_00224">
    <property type="entry name" value="DHO_dh_type1"/>
    <property type="match status" value="1"/>
</dbReference>
<evidence type="ECO:0000256" key="5">
    <source>
        <dbReference type="ARBA" id="ARBA00008008"/>
    </source>
</evidence>
<evidence type="ECO:0000256" key="7">
    <source>
        <dbReference type="ARBA" id="ARBA00011738"/>
    </source>
</evidence>
<dbReference type="STRING" id="84135.GCA_001052115_00039"/>
<comment type="similarity">
    <text evidence="5 14">Belongs to the dihydroorotate dehydrogenase family. Type 1 subfamily.</text>
</comment>
<comment type="cofactor">
    <cofactor evidence="14">
        <name>FMN</name>
        <dbReference type="ChEBI" id="CHEBI:58210"/>
    </cofactor>
    <text evidence="14">Binds 1 FMN per subunit.</text>
</comment>
<name>A0A2N6SGY1_9BACL</name>
<evidence type="ECO:0000256" key="4">
    <source>
        <dbReference type="ARBA" id="ARBA00004715"/>
    </source>
</evidence>
<keyword evidence="10 14" id="KW-0288">FMN</keyword>
<accession>A0A2N6SGY1</accession>
<feature type="binding site" evidence="14">
    <location>
        <position position="162"/>
    </location>
    <ligand>
        <name>FMN</name>
        <dbReference type="ChEBI" id="CHEBI:58210"/>
    </ligand>
</feature>
<feature type="binding site" evidence="14">
    <location>
        <position position="219"/>
    </location>
    <ligand>
        <name>FMN</name>
        <dbReference type="ChEBI" id="CHEBI:58210"/>
    </ligand>
</feature>
<dbReference type="InterPro" id="IPR001295">
    <property type="entry name" value="Dihydroorotate_DH_CS"/>
</dbReference>
<comment type="catalytic activity">
    <reaction evidence="13">
        <text>(S)-dihydroorotate + NAD(+) = orotate + NADH + H(+)</text>
        <dbReference type="Rhea" id="RHEA:13513"/>
        <dbReference type="ChEBI" id="CHEBI:15378"/>
        <dbReference type="ChEBI" id="CHEBI:30839"/>
        <dbReference type="ChEBI" id="CHEBI:30864"/>
        <dbReference type="ChEBI" id="CHEBI:57540"/>
        <dbReference type="ChEBI" id="CHEBI:57945"/>
        <dbReference type="EC" id="1.3.1.14"/>
    </reaction>
</comment>
<feature type="binding site" evidence="14">
    <location>
        <position position="43"/>
    </location>
    <ligand>
        <name>substrate</name>
    </ligand>
</feature>
<dbReference type="GO" id="GO:0044205">
    <property type="term" value="P:'de novo' UMP biosynthetic process"/>
    <property type="evidence" value="ECO:0007669"/>
    <property type="project" value="UniProtKB-UniRule"/>
</dbReference>
<feature type="domain" description="Dihydroorotate dehydrogenase catalytic" evidence="15">
    <location>
        <begin position="1"/>
        <end position="291"/>
    </location>
</feature>
<dbReference type="FunFam" id="3.20.20.70:FF:000027">
    <property type="entry name" value="Dihydropyrimidine dehydrogenase [NADP(+)]"/>
    <property type="match status" value="1"/>
</dbReference>
<dbReference type="InterPro" id="IPR033886">
    <property type="entry name" value="DHOD_1A"/>
</dbReference>
<dbReference type="GO" id="GO:1990663">
    <property type="term" value="F:dihydroorotate dehydrogenase (fumarate) activity"/>
    <property type="evidence" value="ECO:0007669"/>
    <property type="project" value="UniProtKB-EC"/>
</dbReference>
<comment type="caution">
    <text evidence="14">Lacks conserved residue(s) required for the propagation of feature annotation.</text>
</comment>
<dbReference type="Pfam" id="PF01180">
    <property type="entry name" value="DHO_dh"/>
    <property type="match status" value="1"/>
</dbReference>
<dbReference type="UniPathway" id="UPA00070">
    <property type="reaction ID" value="UER00945"/>
</dbReference>
<dbReference type="GO" id="GO:0005737">
    <property type="term" value="C:cytoplasm"/>
    <property type="evidence" value="ECO:0007669"/>
    <property type="project" value="UniProtKB-SubCell"/>
</dbReference>
<comment type="caution">
    <text evidence="16">The sequence shown here is derived from an EMBL/GenBank/DDBJ whole genome shotgun (WGS) entry which is preliminary data.</text>
</comment>
<dbReference type="OrthoDB" id="9794954at2"/>
<dbReference type="GO" id="GO:0004589">
    <property type="term" value="F:dihydroorotate dehydrogenase (NAD+) activity"/>
    <property type="evidence" value="ECO:0007669"/>
    <property type="project" value="UniProtKB-EC"/>
</dbReference>
<feature type="binding site" evidence="14">
    <location>
        <begin position="269"/>
        <end position="270"/>
    </location>
    <ligand>
        <name>FMN</name>
        <dbReference type="ChEBI" id="CHEBI:58210"/>
    </ligand>
</feature>
<dbReference type="PROSITE" id="PS00911">
    <property type="entry name" value="DHODEHASE_1"/>
    <property type="match status" value="1"/>
</dbReference>
<keyword evidence="11 14" id="KW-0665">Pyrimidine biosynthesis</keyword>
<feature type="active site" description="Nucleophile" evidence="14">
    <location>
        <position position="128"/>
    </location>
</feature>
<feature type="binding site" evidence="14">
    <location>
        <begin position="43"/>
        <end position="44"/>
    </location>
    <ligand>
        <name>FMN</name>
        <dbReference type="ChEBI" id="CHEBI:58210"/>
    </ligand>
</feature>
<evidence type="ECO:0000256" key="14">
    <source>
        <dbReference type="HAMAP-Rule" id="MF_00224"/>
    </source>
</evidence>
<comment type="catalytic activity">
    <reaction evidence="1">
        <text>(S)-dihydroorotate + fumarate = orotate + succinate</text>
        <dbReference type="Rhea" id="RHEA:30059"/>
        <dbReference type="ChEBI" id="CHEBI:29806"/>
        <dbReference type="ChEBI" id="CHEBI:30031"/>
        <dbReference type="ChEBI" id="CHEBI:30839"/>
        <dbReference type="ChEBI" id="CHEBI:30864"/>
        <dbReference type="EC" id="1.3.98.1"/>
    </reaction>
</comment>
<dbReference type="PANTHER" id="PTHR48109:SF1">
    <property type="entry name" value="DIHYDROOROTATE DEHYDROGENASE (FUMARATE)"/>
    <property type="match status" value="1"/>
</dbReference>
<evidence type="ECO:0000256" key="12">
    <source>
        <dbReference type="ARBA" id="ARBA00023002"/>
    </source>
</evidence>
<evidence type="ECO:0000256" key="3">
    <source>
        <dbReference type="ARBA" id="ARBA00004496"/>
    </source>
</evidence>
<comment type="subunit">
    <text evidence="6">Heterotetramer of 2 PyrK and 2 PyrD type B subunits.</text>
</comment>
<dbReference type="GO" id="GO:0006207">
    <property type="term" value="P:'de novo' pyrimidine nucleobase biosynthetic process"/>
    <property type="evidence" value="ECO:0007669"/>
    <property type="project" value="InterPro"/>
</dbReference>
<dbReference type="InterPro" id="IPR050074">
    <property type="entry name" value="DHO_dehydrogenase"/>
</dbReference>
<evidence type="ECO:0000313" key="17">
    <source>
        <dbReference type="Proteomes" id="UP000235670"/>
    </source>
</evidence>
<evidence type="ECO:0000313" key="16">
    <source>
        <dbReference type="EMBL" id="PMC53187.1"/>
    </source>
</evidence>
<dbReference type="SUPFAM" id="SSF51395">
    <property type="entry name" value="FMN-linked oxidoreductases"/>
    <property type="match status" value="1"/>
</dbReference>
<dbReference type="Gene3D" id="3.20.20.70">
    <property type="entry name" value="Aldolase class I"/>
    <property type="match status" value="1"/>
</dbReference>
<evidence type="ECO:0000256" key="2">
    <source>
        <dbReference type="ARBA" id="ARBA00003616"/>
    </source>
</evidence>
<comment type="subunit">
    <text evidence="7">Homodimer.</text>
</comment>
<feature type="binding site" evidence="14">
    <location>
        <begin position="191"/>
        <end position="192"/>
    </location>
    <ligand>
        <name>substrate</name>
    </ligand>
</feature>
<feature type="binding site" evidence="14">
    <location>
        <position position="190"/>
    </location>
    <ligand>
        <name>FMN</name>
        <dbReference type="ChEBI" id="CHEBI:58210"/>
    </ligand>
</feature>
<evidence type="ECO:0000256" key="11">
    <source>
        <dbReference type="ARBA" id="ARBA00022975"/>
    </source>
</evidence>
<evidence type="ECO:0000259" key="15">
    <source>
        <dbReference type="Pfam" id="PF01180"/>
    </source>
</evidence>
<dbReference type="Gene3D" id="2.30.26.10">
    <property type="entry name" value="Dihydroorotate Dehydrogenase A, chain A, domain 2"/>
    <property type="match status" value="1"/>
</dbReference>
<keyword evidence="12 14" id="KW-0560">Oxidoreductase</keyword>
<dbReference type="InterPro" id="IPR012135">
    <property type="entry name" value="Dihydroorotate_DH_1_2"/>
</dbReference>
<dbReference type="NCBIfam" id="NF002702">
    <property type="entry name" value="PRK02506.1"/>
    <property type="match status" value="1"/>
</dbReference>
<keyword evidence="9 14" id="KW-0285">Flavoprotein</keyword>
<comment type="pathway">
    <text evidence="4">Pyrimidine metabolism; UMP biosynthesis via de novo pathway; orotate from (S)-dihydroorotate (NAD(+) route): step 1/1.</text>
</comment>
<feature type="binding site" evidence="14">
    <location>
        <begin position="247"/>
        <end position="248"/>
    </location>
    <ligand>
        <name>FMN</name>
        <dbReference type="ChEBI" id="CHEBI:58210"/>
    </ligand>
</feature>
<gene>
    <name evidence="14" type="primary">pyrD</name>
    <name evidence="16" type="ORF">CJ218_01200</name>
</gene>
<evidence type="ECO:0000256" key="6">
    <source>
        <dbReference type="ARBA" id="ARBA00011669"/>
    </source>
</evidence>